<evidence type="ECO:0000259" key="19">
    <source>
        <dbReference type="SMART" id="SM00482"/>
    </source>
</evidence>
<keyword evidence="7" id="KW-0540">Nuclease</keyword>
<dbReference type="CDD" id="cd09898">
    <property type="entry name" value="H3TH_53EXO"/>
    <property type="match status" value="1"/>
</dbReference>
<dbReference type="InterPro" id="IPR043502">
    <property type="entry name" value="DNA/RNA_pol_sf"/>
</dbReference>
<evidence type="ECO:0000313" key="20">
    <source>
        <dbReference type="EMBL" id="WIW69757.1"/>
    </source>
</evidence>
<keyword evidence="17" id="KW-0175">Coiled coil</keyword>
<keyword evidence="13 16" id="KW-0234">DNA repair</keyword>
<dbReference type="InterPro" id="IPR019760">
    <property type="entry name" value="DNA-dir_DNA_pol_A_CS"/>
</dbReference>
<dbReference type="PROSITE" id="PS00447">
    <property type="entry name" value="DNA_POLYMERASE_A"/>
    <property type="match status" value="1"/>
</dbReference>
<dbReference type="GO" id="GO:0006261">
    <property type="term" value="P:DNA-templated DNA replication"/>
    <property type="evidence" value="ECO:0007669"/>
    <property type="project" value="UniProtKB-UniRule"/>
</dbReference>
<dbReference type="InterPro" id="IPR036397">
    <property type="entry name" value="RNaseH_sf"/>
</dbReference>
<proteinExistence type="inferred from homology"/>
<feature type="domain" description="DNA-directed DNA polymerase family A palm" evidence="19">
    <location>
        <begin position="631"/>
        <end position="838"/>
    </location>
</feature>
<comment type="function">
    <text evidence="16">In addition to polymerase activity, this DNA polymerase exhibits 5'-3' exonuclease activity.</text>
</comment>
<evidence type="ECO:0000256" key="17">
    <source>
        <dbReference type="SAM" id="Coils"/>
    </source>
</evidence>
<dbReference type="SMART" id="SM00482">
    <property type="entry name" value="POLAc"/>
    <property type="match status" value="1"/>
</dbReference>
<evidence type="ECO:0000256" key="10">
    <source>
        <dbReference type="ARBA" id="ARBA00022839"/>
    </source>
</evidence>
<dbReference type="Proteomes" id="UP001243623">
    <property type="component" value="Chromosome"/>
</dbReference>
<evidence type="ECO:0000256" key="11">
    <source>
        <dbReference type="ARBA" id="ARBA00022932"/>
    </source>
</evidence>
<evidence type="ECO:0000256" key="2">
    <source>
        <dbReference type="ARBA" id="ARBA00012417"/>
    </source>
</evidence>
<dbReference type="GO" id="GO:0003887">
    <property type="term" value="F:DNA-directed DNA polymerase activity"/>
    <property type="evidence" value="ECO:0007669"/>
    <property type="project" value="UniProtKB-UniRule"/>
</dbReference>
<dbReference type="InterPro" id="IPR012337">
    <property type="entry name" value="RNaseH-like_sf"/>
</dbReference>
<dbReference type="EMBL" id="CP120678">
    <property type="protein sequence ID" value="WIW69757.1"/>
    <property type="molecule type" value="Genomic_DNA"/>
</dbReference>
<dbReference type="InterPro" id="IPR008918">
    <property type="entry name" value="HhH2"/>
</dbReference>
<dbReference type="Gene3D" id="1.10.150.20">
    <property type="entry name" value="5' to 3' exonuclease, C-terminal subdomain"/>
    <property type="match status" value="2"/>
</dbReference>
<dbReference type="PANTHER" id="PTHR10133">
    <property type="entry name" value="DNA POLYMERASE I"/>
    <property type="match status" value="1"/>
</dbReference>
<accession>A0A9Y2AH45</accession>
<dbReference type="InterPro" id="IPR054690">
    <property type="entry name" value="DNA_polI_exonuclease"/>
</dbReference>
<dbReference type="SMART" id="SM00475">
    <property type="entry name" value="53EXOc"/>
    <property type="match status" value="1"/>
</dbReference>
<evidence type="ECO:0000256" key="7">
    <source>
        <dbReference type="ARBA" id="ARBA00022722"/>
    </source>
</evidence>
<keyword evidence="21" id="KW-1185">Reference proteome</keyword>
<evidence type="ECO:0000256" key="15">
    <source>
        <dbReference type="NCBIfam" id="TIGR00593"/>
    </source>
</evidence>
<dbReference type="InterPro" id="IPR002421">
    <property type="entry name" value="5-3_exonuclease"/>
</dbReference>
<dbReference type="RefSeq" id="WP_147669922.1">
    <property type="nucleotide sequence ID" value="NZ_CP120678.1"/>
</dbReference>
<dbReference type="FunFam" id="1.20.1060.10:FF:000001">
    <property type="entry name" value="DNA polymerase I"/>
    <property type="match status" value="1"/>
</dbReference>
<feature type="domain" description="5'-3' exonuclease" evidence="18">
    <location>
        <begin position="2"/>
        <end position="261"/>
    </location>
</feature>
<keyword evidence="9 16" id="KW-0378">Hydrolase</keyword>
<dbReference type="Pfam" id="PF00476">
    <property type="entry name" value="DNA_pol_A"/>
    <property type="match status" value="1"/>
</dbReference>
<dbReference type="InterPro" id="IPR036279">
    <property type="entry name" value="5-3_exonuclease_C_sf"/>
</dbReference>
<evidence type="ECO:0000256" key="12">
    <source>
        <dbReference type="ARBA" id="ARBA00023125"/>
    </source>
</evidence>
<organism evidence="20 21">
    <name type="scientific">Selenobaculum gibii</name>
    <dbReference type="NCBI Taxonomy" id="3054208"/>
    <lineage>
        <taxon>Bacteria</taxon>
        <taxon>Bacillati</taxon>
        <taxon>Bacillota</taxon>
        <taxon>Negativicutes</taxon>
        <taxon>Selenomonadales</taxon>
        <taxon>Selenomonadaceae</taxon>
        <taxon>Selenobaculum</taxon>
    </lineage>
</organism>
<gene>
    <name evidence="16 20" type="primary">polA</name>
    <name evidence="20" type="ORF">P3F81_07470</name>
</gene>
<dbReference type="CDD" id="cd09859">
    <property type="entry name" value="PIN_53EXO"/>
    <property type="match status" value="1"/>
</dbReference>
<keyword evidence="12 16" id="KW-0238">DNA-binding</keyword>
<evidence type="ECO:0000256" key="9">
    <source>
        <dbReference type="ARBA" id="ARBA00022801"/>
    </source>
</evidence>
<dbReference type="PANTHER" id="PTHR10133:SF27">
    <property type="entry name" value="DNA POLYMERASE NU"/>
    <property type="match status" value="1"/>
</dbReference>
<keyword evidence="10 16" id="KW-0269">Exonuclease</keyword>
<dbReference type="SUPFAM" id="SSF53098">
    <property type="entry name" value="Ribonuclease H-like"/>
    <property type="match status" value="1"/>
</dbReference>
<dbReference type="Gene3D" id="3.30.70.370">
    <property type="match status" value="1"/>
</dbReference>
<evidence type="ECO:0000256" key="5">
    <source>
        <dbReference type="ARBA" id="ARBA00022695"/>
    </source>
</evidence>
<dbReference type="Pfam" id="PF02739">
    <property type="entry name" value="5_3_exonuc_N"/>
    <property type="match status" value="1"/>
</dbReference>
<sequence>MKKFVVIDGSSFLYRAFYALPLLSTASGQYTNAVYGFASMLVKLIGELQPDRLVIAFDKGKKTFRNELFNEYKATRKQTPSELSSQIPLLHELIEVFGIALVEKAGFEADDIIGTMATRAANEGHEVIVVTGDKDALQLIGGNIKVMLTKKGISEMEIFDEIAFKEKYGLEPLQLIDLKGLMGDSSDNIPGVPGVGEKTATKLLMEYNSLENVLEHIDDISGKKLKERLTENRELAILSKKLATIVRDMDIEFDLESYKIQPDTKKIRDFCNQYEFRSVLSRLDTLFPGETDDFGFGTVVSELPEPVYLKNKEEVERLIRLVRAERKFVFAPVLDGRIPEMSLKGLAVVTENGDSAYIDSKIEGWMDILALLSDATICKITHDLKPMYHACHPLNITIAGSLFDTMLAAYLLEPTNNNYDLARLMERYLGEYNQPEDFENECIYATWSALCIHDLSTVLHSKLQENDLESLYDEIEIPLVEVLAAMEGAGISVHADNLQDMALEIAEKIKVLLKEIYELAEQEFNVNSTKQLGEILFEKLELPIIKKTKRGYSTDVEVLESLVHHHPIIRKLLEYRTLTKLKSTYLDGLSVLIHEKTGRIYTQFNQMVTATGRLSSSDPNLQNIPVRTDAGKRIRELFVPGVGYDYLLSADYSQIELRVLAHMSGDKNFVEAFTQNQDIHTRTASEVFGVPMEEVTSELRSRAKAVNFGIVYGISDYGLSKDLGVTRKEAGIYIESYFTKCQGVKEFIDQMVKDAHTQGYVTTLFGRKRYLPEINSSNYNQRSFAERTAMNTPIQGTAADIIKKAMIDAFHELKKRNLRSRILLQVHDELVIETVKDEMKIVSEILRNSMQGVAKLNVPLTIDIHMGENWAQAK</sequence>
<evidence type="ECO:0000256" key="4">
    <source>
        <dbReference type="ARBA" id="ARBA00022679"/>
    </source>
</evidence>
<dbReference type="GO" id="GO:0003677">
    <property type="term" value="F:DNA binding"/>
    <property type="evidence" value="ECO:0007669"/>
    <property type="project" value="UniProtKB-UniRule"/>
</dbReference>
<evidence type="ECO:0000256" key="6">
    <source>
        <dbReference type="ARBA" id="ARBA00022705"/>
    </source>
</evidence>
<dbReference type="FunFam" id="3.40.50.1010:FF:000001">
    <property type="entry name" value="DNA polymerase I"/>
    <property type="match status" value="1"/>
</dbReference>
<dbReference type="EC" id="2.7.7.7" evidence="2 15"/>
<dbReference type="CDD" id="cd06140">
    <property type="entry name" value="DNA_polA_I_Bacillus_like_exo"/>
    <property type="match status" value="1"/>
</dbReference>
<comment type="similarity">
    <text evidence="1 16">Belongs to the DNA polymerase type-A family.</text>
</comment>
<evidence type="ECO:0000256" key="1">
    <source>
        <dbReference type="ARBA" id="ARBA00007705"/>
    </source>
</evidence>
<evidence type="ECO:0000313" key="21">
    <source>
        <dbReference type="Proteomes" id="UP001243623"/>
    </source>
</evidence>
<dbReference type="FunFam" id="1.10.150.20:FF:000002">
    <property type="entry name" value="DNA polymerase I"/>
    <property type="match status" value="1"/>
</dbReference>
<dbReference type="Pfam" id="PF01367">
    <property type="entry name" value="5_3_exonuc"/>
    <property type="match status" value="1"/>
</dbReference>
<dbReference type="Gene3D" id="3.40.50.1010">
    <property type="entry name" value="5'-nuclease"/>
    <property type="match status" value="1"/>
</dbReference>
<keyword evidence="6 16" id="KW-0235">DNA replication</keyword>
<keyword evidence="4 16" id="KW-0808">Transferase</keyword>
<dbReference type="SUPFAM" id="SSF88723">
    <property type="entry name" value="PIN domain-like"/>
    <property type="match status" value="1"/>
</dbReference>
<dbReference type="FunFam" id="1.10.150.20:FF:000003">
    <property type="entry name" value="DNA polymerase I"/>
    <property type="match status" value="1"/>
</dbReference>
<dbReference type="InterPro" id="IPR018320">
    <property type="entry name" value="DNA_polymerase_1"/>
</dbReference>
<name>A0A9Y2AH45_9FIRM</name>
<dbReference type="InterPro" id="IPR020045">
    <property type="entry name" value="DNA_polI_H3TH"/>
</dbReference>
<dbReference type="SUPFAM" id="SSF56672">
    <property type="entry name" value="DNA/RNA polymerases"/>
    <property type="match status" value="1"/>
</dbReference>
<evidence type="ECO:0000256" key="16">
    <source>
        <dbReference type="RuleBase" id="RU004460"/>
    </source>
</evidence>
<dbReference type="GO" id="GO:0008409">
    <property type="term" value="F:5'-3' exonuclease activity"/>
    <property type="evidence" value="ECO:0007669"/>
    <property type="project" value="UniProtKB-UniRule"/>
</dbReference>
<keyword evidence="8 16" id="KW-0227">DNA damage</keyword>
<dbReference type="CDD" id="cd08637">
    <property type="entry name" value="DNA_pol_A_pol_I_C"/>
    <property type="match status" value="1"/>
</dbReference>
<dbReference type="SMART" id="SM00279">
    <property type="entry name" value="HhH2"/>
    <property type="match status" value="1"/>
</dbReference>
<dbReference type="InterPro" id="IPR029060">
    <property type="entry name" value="PIN-like_dom_sf"/>
</dbReference>
<protein>
    <recommendedName>
        <fullName evidence="3 15">DNA polymerase I</fullName>
        <ecNumber evidence="2 15">2.7.7.7</ecNumber>
    </recommendedName>
</protein>
<dbReference type="NCBIfam" id="TIGR00593">
    <property type="entry name" value="pola"/>
    <property type="match status" value="1"/>
</dbReference>
<dbReference type="SUPFAM" id="SSF47807">
    <property type="entry name" value="5' to 3' exonuclease, C-terminal subdomain"/>
    <property type="match status" value="1"/>
</dbReference>
<evidence type="ECO:0000259" key="18">
    <source>
        <dbReference type="SMART" id="SM00475"/>
    </source>
</evidence>
<dbReference type="GO" id="GO:0006302">
    <property type="term" value="P:double-strand break repair"/>
    <property type="evidence" value="ECO:0007669"/>
    <property type="project" value="TreeGrafter"/>
</dbReference>
<dbReference type="AlphaFoldDB" id="A0A9Y2AH45"/>
<feature type="coiled-coil region" evidence="17">
    <location>
        <begin position="495"/>
        <end position="523"/>
    </location>
</feature>
<comment type="subunit">
    <text evidence="16">Single-chain monomer with multiple functions.</text>
</comment>
<comment type="catalytic activity">
    <reaction evidence="14 16">
        <text>DNA(n) + a 2'-deoxyribonucleoside 5'-triphosphate = DNA(n+1) + diphosphate</text>
        <dbReference type="Rhea" id="RHEA:22508"/>
        <dbReference type="Rhea" id="RHEA-COMP:17339"/>
        <dbReference type="Rhea" id="RHEA-COMP:17340"/>
        <dbReference type="ChEBI" id="CHEBI:33019"/>
        <dbReference type="ChEBI" id="CHEBI:61560"/>
        <dbReference type="ChEBI" id="CHEBI:173112"/>
        <dbReference type="EC" id="2.7.7.7"/>
    </reaction>
</comment>
<dbReference type="InterPro" id="IPR020046">
    <property type="entry name" value="5-3_exonucl_a-hlix_arch_N"/>
</dbReference>
<dbReference type="Pfam" id="PF22619">
    <property type="entry name" value="DNA_polI_exo1"/>
    <property type="match status" value="1"/>
</dbReference>
<keyword evidence="5 16" id="KW-0548">Nucleotidyltransferase</keyword>
<dbReference type="PRINTS" id="PR00868">
    <property type="entry name" value="DNAPOLI"/>
</dbReference>
<dbReference type="InterPro" id="IPR002298">
    <property type="entry name" value="DNA_polymerase_A"/>
</dbReference>
<evidence type="ECO:0000256" key="14">
    <source>
        <dbReference type="ARBA" id="ARBA00049244"/>
    </source>
</evidence>
<evidence type="ECO:0000256" key="13">
    <source>
        <dbReference type="ARBA" id="ARBA00023204"/>
    </source>
</evidence>
<reference evidence="20" key="1">
    <citation type="submission" date="2023-03" db="EMBL/GenBank/DDBJ databases">
        <title>Selenobaculum gbiensis gen. nov. sp. nov., a new bacterium isolated from the gut microbiota of IBD patient.</title>
        <authorList>
            <person name="Yeo S."/>
            <person name="Park H."/>
            <person name="Huh C.S."/>
        </authorList>
    </citation>
    <scope>NUCLEOTIDE SEQUENCE</scope>
    <source>
        <strain evidence="20">ICN-92133</strain>
    </source>
</reference>
<dbReference type="NCBIfam" id="NF004397">
    <property type="entry name" value="PRK05755.1"/>
    <property type="match status" value="1"/>
</dbReference>
<dbReference type="Gene3D" id="1.20.1060.10">
    <property type="entry name" value="Taq DNA Polymerase, Chain T, domain 4"/>
    <property type="match status" value="1"/>
</dbReference>
<evidence type="ECO:0000256" key="3">
    <source>
        <dbReference type="ARBA" id="ARBA00020311"/>
    </source>
</evidence>
<dbReference type="Gene3D" id="3.30.420.10">
    <property type="entry name" value="Ribonuclease H-like superfamily/Ribonuclease H"/>
    <property type="match status" value="1"/>
</dbReference>
<keyword evidence="11 16" id="KW-0239">DNA-directed DNA polymerase</keyword>
<dbReference type="InterPro" id="IPR001098">
    <property type="entry name" value="DNA-dir_DNA_pol_A_palm_dom"/>
</dbReference>
<dbReference type="KEGG" id="sgbi:P3F81_07470"/>
<evidence type="ECO:0000256" key="8">
    <source>
        <dbReference type="ARBA" id="ARBA00022763"/>
    </source>
</evidence>